<organism evidence="4 5">
    <name type="scientific">Thermanaerovibrio velox DSM 12556</name>
    <dbReference type="NCBI Taxonomy" id="926567"/>
    <lineage>
        <taxon>Bacteria</taxon>
        <taxon>Thermotogati</taxon>
        <taxon>Synergistota</taxon>
        <taxon>Synergistia</taxon>
        <taxon>Synergistales</taxon>
        <taxon>Synergistaceae</taxon>
        <taxon>Thermanaerovibrio</taxon>
    </lineage>
</organism>
<dbReference type="InterPro" id="IPR019606">
    <property type="entry name" value="GerMN"/>
</dbReference>
<feature type="transmembrane region" description="Helical" evidence="2">
    <location>
        <begin position="38"/>
        <end position="60"/>
    </location>
</feature>
<dbReference type="eggNOG" id="COG5401">
    <property type="taxonomic scope" value="Bacteria"/>
</dbReference>
<feature type="region of interest" description="Disordered" evidence="1">
    <location>
        <begin position="1"/>
        <end position="29"/>
    </location>
</feature>
<proteinExistence type="predicted"/>
<keyword evidence="5" id="KW-1185">Reference proteome</keyword>
<dbReference type="SMART" id="SM00909">
    <property type="entry name" value="Germane"/>
    <property type="match status" value="1"/>
</dbReference>
<feature type="domain" description="GerMN" evidence="3">
    <location>
        <begin position="127"/>
        <end position="210"/>
    </location>
</feature>
<dbReference type="EMBL" id="CM001377">
    <property type="protein sequence ID" value="EHM09410.1"/>
    <property type="molecule type" value="Genomic_DNA"/>
</dbReference>
<protein>
    <submittedName>
        <fullName evidence="4">Sporulation/spore germination protein</fullName>
    </submittedName>
</protein>
<evidence type="ECO:0000313" key="4">
    <source>
        <dbReference type="EMBL" id="EHM09410.1"/>
    </source>
</evidence>
<keyword evidence="2" id="KW-1133">Transmembrane helix</keyword>
<evidence type="ECO:0000259" key="3">
    <source>
        <dbReference type="SMART" id="SM00909"/>
    </source>
</evidence>
<evidence type="ECO:0000313" key="5">
    <source>
        <dbReference type="Proteomes" id="UP000005730"/>
    </source>
</evidence>
<accession>H0UNS4</accession>
<dbReference type="AlphaFoldDB" id="H0UNS4"/>
<dbReference type="HOGENOM" id="CLU_084424_0_0_0"/>
<keyword evidence="2" id="KW-0812">Transmembrane</keyword>
<name>H0UNS4_9BACT</name>
<dbReference type="Proteomes" id="UP000005730">
    <property type="component" value="Chromosome"/>
</dbReference>
<evidence type="ECO:0000256" key="1">
    <source>
        <dbReference type="SAM" id="MobiDB-lite"/>
    </source>
</evidence>
<keyword evidence="2" id="KW-0472">Membrane</keyword>
<dbReference type="RefSeq" id="WP_006582903.1">
    <property type="nucleotide sequence ID" value="NZ_CM001377.1"/>
</dbReference>
<dbReference type="STRING" id="926567.TheveDRAFT_0230"/>
<evidence type="ECO:0000256" key="2">
    <source>
        <dbReference type="SAM" id="Phobius"/>
    </source>
</evidence>
<dbReference type="Pfam" id="PF10646">
    <property type="entry name" value="Germane"/>
    <property type="match status" value="1"/>
</dbReference>
<dbReference type="OrthoDB" id="3993at2"/>
<gene>
    <name evidence="4" type="ORF">TheveDRAFT_0230</name>
</gene>
<sequence length="222" mass="24793">MWREDSQRDRDRYGRDRYRGREPEEGREGRKAPLPFRVIAWASLVAIFFGVGYGVTSLAFKYLDSGGRNVRGTVNSPEEVSVEGVSEDSASKSDRYEVYLPSGTSLEGKEFKVSGVATDEEAMKGVLEFFMAELTSSGWMKGSVQVLHLFRSGEWLYLDLSSSFLEGLKALGKDRAQLVMTGIVKTVAENFPPIRKVKVYVDGQDVSDKSVVDLSKPWALKQ</sequence>
<reference evidence="4 5" key="1">
    <citation type="submission" date="2011-10" db="EMBL/GenBank/DDBJ databases">
        <title>The Noncontiguous Finished genome of Thermanaerovibrio velox DSM 12556.</title>
        <authorList>
            <consortium name="US DOE Joint Genome Institute (JGI-PGF)"/>
            <person name="Lucas S."/>
            <person name="Copeland A."/>
            <person name="Lapidus A."/>
            <person name="Glavina del Rio T."/>
            <person name="Dalin E."/>
            <person name="Tice H."/>
            <person name="Bruce D."/>
            <person name="Goodwin L."/>
            <person name="Pitluck S."/>
            <person name="Peters L."/>
            <person name="Mikhailova N."/>
            <person name="Teshima H."/>
            <person name="Kyrpides N."/>
            <person name="Mavromatis K."/>
            <person name="Ivanova N."/>
            <person name="Markowitz V."/>
            <person name="Cheng J.-F."/>
            <person name="Hugenholtz P."/>
            <person name="Woyke T."/>
            <person name="Wu D."/>
            <person name="Spring S."/>
            <person name="Brambilla E.-M."/>
            <person name="Klenk H.-P."/>
            <person name="Eisen J.A."/>
        </authorList>
    </citation>
    <scope>NUCLEOTIDE SEQUENCE [LARGE SCALE GENOMIC DNA]</scope>
    <source>
        <strain evidence="4 5">DSM 12556</strain>
    </source>
</reference>